<keyword evidence="2" id="KW-1185">Reference proteome</keyword>
<dbReference type="PANTHER" id="PTHR45036:SF1">
    <property type="entry name" value="METHYLTRANSFERASE LIKE 7A"/>
    <property type="match status" value="1"/>
</dbReference>
<reference evidence="1" key="1">
    <citation type="submission" date="2022-11" db="EMBL/GenBank/DDBJ databases">
        <title>Genome Sequence of Cubamyces cubensis.</title>
        <authorList>
            <person name="Buettner E."/>
        </authorList>
    </citation>
    <scope>NUCLEOTIDE SEQUENCE</scope>
    <source>
        <strain evidence="1">MPL-01</strain>
    </source>
</reference>
<dbReference type="Pfam" id="PF13489">
    <property type="entry name" value="Methyltransf_23"/>
    <property type="match status" value="1"/>
</dbReference>
<dbReference type="InterPro" id="IPR052356">
    <property type="entry name" value="Thiol_S-MT"/>
</dbReference>
<name>A0AAD7XG67_9APHY</name>
<protein>
    <recommendedName>
        <fullName evidence="3">S-adenosyl-L-methionine-dependent methyltransferase</fullName>
    </recommendedName>
</protein>
<sequence length="261" mass="29369">MGFSTYFDLIVGQLWFSLRIAFFPTLKAICKSPSLLLRPRDISRIVMAQVWKPFGNGLDENGRSVKQSLIPPNARGVVLDIGAGHGHTALYLDPAKVTKYVALEPNQLMHPEIRSRAATRGFSEASGNCLILPYGAEETALITSALGGLHQVDTLISVLTICSIPDPERSLAALVDEVLKPGGTFVFYEHVLSHRADVAWWQRFWTPVWKLEFDGCRLDRPTHKWVQNLDAWEEGSVWTPEDENEEQLFWHQAGRFIKKTA</sequence>
<gene>
    <name evidence="1" type="ORF">ONZ51_g727</name>
</gene>
<evidence type="ECO:0000313" key="1">
    <source>
        <dbReference type="EMBL" id="KAJ8497079.1"/>
    </source>
</evidence>
<dbReference type="CDD" id="cd02440">
    <property type="entry name" value="AdoMet_MTases"/>
    <property type="match status" value="1"/>
</dbReference>
<dbReference type="Gene3D" id="3.40.50.150">
    <property type="entry name" value="Vaccinia Virus protein VP39"/>
    <property type="match status" value="1"/>
</dbReference>
<evidence type="ECO:0000313" key="2">
    <source>
        <dbReference type="Proteomes" id="UP001215151"/>
    </source>
</evidence>
<dbReference type="AlphaFoldDB" id="A0AAD7XG67"/>
<dbReference type="Proteomes" id="UP001215151">
    <property type="component" value="Unassembled WGS sequence"/>
</dbReference>
<organism evidence="1 2">
    <name type="scientific">Trametes cubensis</name>
    <dbReference type="NCBI Taxonomy" id="1111947"/>
    <lineage>
        <taxon>Eukaryota</taxon>
        <taxon>Fungi</taxon>
        <taxon>Dikarya</taxon>
        <taxon>Basidiomycota</taxon>
        <taxon>Agaricomycotina</taxon>
        <taxon>Agaricomycetes</taxon>
        <taxon>Polyporales</taxon>
        <taxon>Polyporaceae</taxon>
        <taxon>Trametes</taxon>
    </lineage>
</organism>
<evidence type="ECO:0008006" key="3">
    <source>
        <dbReference type="Google" id="ProtNLM"/>
    </source>
</evidence>
<dbReference type="SUPFAM" id="SSF53335">
    <property type="entry name" value="S-adenosyl-L-methionine-dependent methyltransferases"/>
    <property type="match status" value="1"/>
</dbReference>
<accession>A0AAD7XG67</accession>
<dbReference type="PANTHER" id="PTHR45036">
    <property type="entry name" value="METHYLTRANSFERASE LIKE 7B"/>
    <property type="match status" value="1"/>
</dbReference>
<comment type="caution">
    <text evidence="1">The sequence shown here is derived from an EMBL/GenBank/DDBJ whole genome shotgun (WGS) entry which is preliminary data.</text>
</comment>
<proteinExistence type="predicted"/>
<dbReference type="InterPro" id="IPR029063">
    <property type="entry name" value="SAM-dependent_MTases_sf"/>
</dbReference>
<dbReference type="EMBL" id="JAPEVG010000009">
    <property type="protein sequence ID" value="KAJ8497079.1"/>
    <property type="molecule type" value="Genomic_DNA"/>
</dbReference>